<protein>
    <submittedName>
        <fullName evidence="2">Uncharacterized protein</fullName>
    </submittedName>
</protein>
<comment type="caution">
    <text evidence="2">The sequence shown here is derived from an EMBL/GenBank/DDBJ whole genome shotgun (WGS) entry which is preliminary data.</text>
</comment>
<dbReference type="Proteomes" id="UP001626550">
    <property type="component" value="Unassembled WGS sequence"/>
</dbReference>
<evidence type="ECO:0000256" key="1">
    <source>
        <dbReference type="SAM" id="Coils"/>
    </source>
</evidence>
<evidence type="ECO:0000313" key="2">
    <source>
        <dbReference type="EMBL" id="KAL3315881.1"/>
    </source>
</evidence>
<proteinExistence type="predicted"/>
<keyword evidence="1" id="KW-0175">Coiled coil</keyword>
<organism evidence="2 3">
    <name type="scientific">Cichlidogyrus casuarinus</name>
    <dbReference type="NCBI Taxonomy" id="1844966"/>
    <lineage>
        <taxon>Eukaryota</taxon>
        <taxon>Metazoa</taxon>
        <taxon>Spiralia</taxon>
        <taxon>Lophotrochozoa</taxon>
        <taxon>Platyhelminthes</taxon>
        <taxon>Monogenea</taxon>
        <taxon>Monopisthocotylea</taxon>
        <taxon>Dactylogyridea</taxon>
        <taxon>Ancyrocephalidae</taxon>
        <taxon>Cichlidogyrus</taxon>
    </lineage>
</organism>
<dbReference type="EMBL" id="JBJKFK010000645">
    <property type="protein sequence ID" value="KAL3315881.1"/>
    <property type="molecule type" value="Genomic_DNA"/>
</dbReference>
<feature type="coiled-coil region" evidence="1">
    <location>
        <begin position="151"/>
        <end position="178"/>
    </location>
</feature>
<evidence type="ECO:0000313" key="3">
    <source>
        <dbReference type="Proteomes" id="UP001626550"/>
    </source>
</evidence>
<keyword evidence="3" id="KW-1185">Reference proteome</keyword>
<sequence>MQKKKMELALRQLSGRENEENVHVILNTFRNLLPNSGELRPVLEIIYDWTQEFIFDKTLPPIAGIETTWKERALEQRRRSDDLVAKIEQLVQENGNKIEAILNDADIIQRENQQLLHVLTCQQEKESLLNHIINDRDHYLKRIGENCVAFRKELKSLIVAKEQKIEKLNSDLRRLTKYCEKQERYKRDFYEINGNFSAESMNCAESTSFSTQSKTSLAKQDLKIAQNYYAQLMQLRKKFLSEFDCKHAEYRKNLPGEKEKAFEWFAYKEAYEQANESINVELDHLRNLMMGLMNKVNFYSQETDQNEQHMEKDFEMKLRGFLKTMSSQVDDMPGNQRVNPFNQLNPEFPALFGFNLQISNDGVNFYDLPRSFCSSCQARMTVCPHQQLGQVFQIPTKASFVKITRSQVEAREEEPSILETAISTINDRLVPSVYSADIERLFCQLFGSQLKSENARITALSDLVFWYQDFCCFLIGRNSSKEDHLPRGPMDLIKQYCIGKYHDSEAVRIKLADLLISTLQHSSSSPVGLTFYCVLITTLRITGARLYLINIGHDFTSNIMRRAETML</sequence>
<dbReference type="AlphaFoldDB" id="A0ABD2QAV3"/>
<gene>
    <name evidence="2" type="ORF">Ciccas_005479</name>
</gene>
<name>A0ABD2QAV3_9PLAT</name>
<reference evidence="2 3" key="1">
    <citation type="submission" date="2024-11" db="EMBL/GenBank/DDBJ databases">
        <title>Adaptive evolution of stress response genes in parasites aligns with host niche diversity.</title>
        <authorList>
            <person name="Hahn C."/>
            <person name="Resl P."/>
        </authorList>
    </citation>
    <scope>NUCLEOTIDE SEQUENCE [LARGE SCALE GENOMIC DNA]</scope>
    <source>
        <strain evidence="2">EGGRZ-B1_66</strain>
        <tissue evidence="2">Body</tissue>
    </source>
</reference>
<accession>A0ABD2QAV3</accession>